<dbReference type="InterPro" id="IPR009061">
    <property type="entry name" value="DNA-bd_dom_put_sf"/>
</dbReference>
<gene>
    <name evidence="1" type="ORF">EH165_12855</name>
</gene>
<dbReference type="RefSeq" id="WP_124799803.1">
    <property type="nucleotide sequence ID" value="NZ_CP034170.1"/>
</dbReference>
<proteinExistence type="predicted"/>
<name>A0A3G8ZNM8_9ACTN</name>
<keyword evidence="1" id="KW-0238">DNA-binding</keyword>
<accession>A0A3G8ZNM8</accession>
<dbReference type="KEGG" id="nak:EH165_12855"/>
<reference evidence="1 2" key="1">
    <citation type="submission" date="2018-11" db="EMBL/GenBank/DDBJ databases">
        <authorList>
            <person name="Da X."/>
        </authorList>
    </citation>
    <scope>NUCLEOTIDE SEQUENCE [LARGE SCALE GENOMIC DNA]</scope>
    <source>
        <strain evidence="1 2">S14-144</strain>
    </source>
</reference>
<evidence type="ECO:0000313" key="2">
    <source>
        <dbReference type="Proteomes" id="UP000268084"/>
    </source>
</evidence>
<organism evidence="1 2">
    <name type="scientific">Nakamurella antarctica</name>
    <dbReference type="NCBI Taxonomy" id="1902245"/>
    <lineage>
        <taxon>Bacteria</taxon>
        <taxon>Bacillati</taxon>
        <taxon>Actinomycetota</taxon>
        <taxon>Actinomycetes</taxon>
        <taxon>Nakamurellales</taxon>
        <taxon>Nakamurellaceae</taxon>
        <taxon>Nakamurella</taxon>
    </lineage>
</organism>
<dbReference type="GO" id="GO:0003677">
    <property type="term" value="F:DNA binding"/>
    <property type="evidence" value="ECO:0007669"/>
    <property type="project" value="UniProtKB-KW"/>
</dbReference>
<protein>
    <submittedName>
        <fullName evidence="1">DNA-binding protein</fullName>
    </submittedName>
</protein>
<reference evidence="1 2" key="2">
    <citation type="submission" date="2018-12" db="EMBL/GenBank/DDBJ databases">
        <title>Nakamurella antarcticus sp. nov., isolated from Antarctica South Shetland Islands soil.</title>
        <authorList>
            <person name="Peng F."/>
        </authorList>
    </citation>
    <scope>NUCLEOTIDE SEQUENCE [LARGE SCALE GENOMIC DNA]</scope>
    <source>
        <strain evidence="1 2">S14-144</strain>
    </source>
</reference>
<dbReference type="Proteomes" id="UP000268084">
    <property type="component" value="Chromosome"/>
</dbReference>
<keyword evidence="2" id="KW-1185">Reference proteome</keyword>
<evidence type="ECO:0000313" key="1">
    <source>
        <dbReference type="EMBL" id="AZI58899.1"/>
    </source>
</evidence>
<dbReference type="OrthoDB" id="5524782at2"/>
<sequence>MTNAWNESAQQLPTSLATPMEVSAKIGIPVATLAQWRWRGVGPGYLKLGRHVKYDWAVVSAWLQTQSQGGVR</sequence>
<dbReference type="AlphaFoldDB" id="A0A3G8ZNM8"/>
<dbReference type="EMBL" id="CP034170">
    <property type="protein sequence ID" value="AZI58899.1"/>
    <property type="molecule type" value="Genomic_DNA"/>
</dbReference>
<dbReference type="SUPFAM" id="SSF46955">
    <property type="entry name" value="Putative DNA-binding domain"/>
    <property type="match status" value="1"/>
</dbReference>